<dbReference type="EMBL" id="CP147246">
    <property type="protein sequence ID" value="WYJ94684.1"/>
    <property type="molecule type" value="Genomic_DNA"/>
</dbReference>
<keyword evidence="4 5" id="KW-0472">Membrane</keyword>
<protein>
    <recommendedName>
        <fullName evidence="6">RDD domain-containing protein</fullName>
    </recommendedName>
</protein>
<gene>
    <name evidence="8" type="ORF">A5889_002197</name>
    <name evidence="7" type="ORF">A5889_002886</name>
</gene>
<dbReference type="InterPro" id="IPR010432">
    <property type="entry name" value="RDD"/>
</dbReference>
<evidence type="ECO:0000313" key="7">
    <source>
        <dbReference type="EMBL" id="OUZ30598.1"/>
    </source>
</evidence>
<evidence type="ECO:0000313" key="9">
    <source>
        <dbReference type="Proteomes" id="UP000196151"/>
    </source>
</evidence>
<name>A0A200J085_9ENTE</name>
<evidence type="ECO:0000256" key="3">
    <source>
        <dbReference type="ARBA" id="ARBA00022989"/>
    </source>
</evidence>
<dbReference type="AlphaFoldDB" id="A0A200J085"/>
<dbReference type="GO" id="GO:0016020">
    <property type="term" value="C:membrane"/>
    <property type="evidence" value="ECO:0007669"/>
    <property type="project" value="UniProtKB-SubCell"/>
</dbReference>
<sequence length="129" mass="14363">MMKLLIFIQRILAALIDLIVVYIPVYFMVAVMVKGFFTPGILSAALFVIYNVLAIHSFQGQTIGKYFAKIEVKDVGRSIMDDSIREAVKILYFLPFVGFVTGLLSLGCYLISGRFLHDVIGKSEVVVHG</sequence>
<feature type="domain" description="RDD" evidence="6">
    <location>
        <begin position="8"/>
        <end position="120"/>
    </location>
</feature>
<keyword evidence="9" id="KW-1185">Reference proteome</keyword>
<reference evidence="8" key="3">
    <citation type="submission" date="2024-03" db="EMBL/GenBank/DDBJ databases">
        <title>The Genome Sequence of Enterococcus sp. DIV0238c.</title>
        <authorList>
            <consortium name="The Broad Institute Genomics Platform"/>
            <consortium name="The Broad Institute Microbial Omics Core"/>
            <consortium name="The Broad Institute Genomic Center for Infectious Diseases"/>
            <person name="Earl A."/>
            <person name="Manson A."/>
            <person name="Gilmore M."/>
            <person name="Schwartman J."/>
            <person name="Shea T."/>
            <person name="Abouelleil A."/>
            <person name="Cao P."/>
            <person name="Chapman S."/>
            <person name="Cusick C."/>
            <person name="Young S."/>
            <person name="Neafsey D."/>
            <person name="Nusbaum C."/>
            <person name="Birren B."/>
        </authorList>
    </citation>
    <scope>NUCLEOTIDE SEQUENCE</scope>
    <source>
        <strain evidence="8">9D6_DIV0238</strain>
    </source>
</reference>
<evidence type="ECO:0000256" key="1">
    <source>
        <dbReference type="ARBA" id="ARBA00004141"/>
    </source>
</evidence>
<reference evidence="8" key="2">
    <citation type="submission" date="2017-05" db="EMBL/GenBank/DDBJ databases">
        <authorList>
            <consortium name="The Broad Institute Genomics Platform"/>
            <consortium name="The Broad Institute Genomic Center for Infectious Diseases"/>
            <person name="Earl A."/>
            <person name="Manson A."/>
            <person name="Schwartman J."/>
            <person name="Gilmore M."/>
            <person name="Abouelleil A."/>
            <person name="Cao P."/>
            <person name="Chapman S."/>
            <person name="Cusick C."/>
            <person name="Shea T."/>
            <person name="Young S."/>
            <person name="Neafsey D."/>
            <person name="Nusbaum C."/>
            <person name="Birren B."/>
        </authorList>
    </citation>
    <scope>NUCLEOTIDE SEQUENCE</scope>
    <source>
        <strain evidence="8">9D6_DIV0238</strain>
    </source>
</reference>
<dbReference type="Proteomes" id="UP000196151">
    <property type="component" value="Chromosome"/>
</dbReference>
<accession>A0A200J085</accession>
<evidence type="ECO:0000256" key="2">
    <source>
        <dbReference type="ARBA" id="ARBA00022692"/>
    </source>
</evidence>
<feature type="transmembrane region" description="Helical" evidence="5">
    <location>
        <begin position="36"/>
        <end position="55"/>
    </location>
</feature>
<feature type="transmembrane region" description="Helical" evidence="5">
    <location>
        <begin position="90"/>
        <end position="112"/>
    </location>
</feature>
<keyword evidence="3 5" id="KW-1133">Transmembrane helix</keyword>
<comment type="subcellular location">
    <subcellularLocation>
        <location evidence="1">Membrane</location>
        <topology evidence="1">Multi-pass membrane protein</topology>
    </subcellularLocation>
</comment>
<evidence type="ECO:0000256" key="5">
    <source>
        <dbReference type="SAM" id="Phobius"/>
    </source>
</evidence>
<keyword evidence="2 5" id="KW-0812">Transmembrane</keyword>
<dbReference type="EMBL" id="NIBQ01000003">
    <property type="protein sequence ID" value="OUZ30598.1"/>
    <property type="molecule type" value="Genomic_DNA"/>
</dbReference>
<dbReference type="OrthoDB" id="2242373at2"/>
<organism evidence="7">
    <name type="scientific">Candidatus Enterococcus dunnyi</name>
    <dbReference type="NCBI Taxonomy" id="1834192"/>
    <lineage>
        <taxon>Bacteria</taxon>
        <taxon>Bacillati</taxon>
        <taxon>Bacillota</taxon>
        <taxon>Bacilli</taxon>
        <taxon>Lactobacillales</taxon>
        <taxon>Enterococcaceae</taxon>
        <taxon>Enterococcus</taxon>
    </lineage>
</organism>
<proteinExistence type="predicted"/>
<evidence type="ECO:0000259" key="6">
    <source>
        <dbReference type="Pfam" id="PF06271"/>
    </source>
</evidence>
<dbReference type="Pfam" id="PF06271">
    <property type="entry name" value="RDD"/>
    <property type="match status" value="1"/>
</dbReference>
<evidence type="ECO:0000256" key="4">
    <source>
        <dbReference type="ARBA" id="ARBA00023136"/>
    </source>
</evidence>
<feature type="transmembrane region" description="Helical" evidence="5">
    <location>
        <begin position="12"/>
        <end position="30"/>
    </location>
</feature>
<evidence type="ECO:0000313" key="8">
    <source>
        <dbReference type="EMBL" id="WYJ94684.1"/>
    </source>
</evidence>
<reference evidence="7" key="1">
    <citation type="submission" date="2017-05" db="EMBL/GenBank/DDBJ databases">
        <title>The Genome Sequence of Enterococcus sp. 9D6_DIV0238.</title>
        <authorList>
            <consortium name="The Broad Institute Genomics Platform"/>
            <consortium name="The Broad Institute Genomic Center for Infectious Diseases"/>
            <person name="Earl A."/>
            <person name="Manson A."/>
            <person name="Schwartman J."/>
            <person name="Gilmore M."/>
            <person name="Abouelleil A."/>
            <person name="Cao P."/>
            <person name="Chapman S."/>
            <person name="Cusick C."/>
            <person name="Shea T."/>
            <person name="Young S."/>
            <person name="Neafsey D."/>
            <person name="Nusbaum C."/>
            <person name="Birren B."/>
        </authorList>
    </citation>
    <scope>NUCLEOTIDE SEQUENCE [LARGE SCALE GENOMIC DNA]</scope>
    <source>
        <strain evidence="7">9D6_DIV0238</strain>
    </source>
</reference>